<gene>
    <name evidence="2" type="ORF">ACFOWE_20240</name>
</gene>
<proteinExistence type="predicted"/>
<reference evidence="3" key="1">
    <citation type="journal article" date="2019" name="Int. J. Syst. Evol. Microbiol.">
        <title>The Global Catalogue of Microorganisms (GCM) 10K type strain sequencing project: providing services to taxonomists for standard genome sequencing and annotation.</title>
        <authorList>
            <consortium name="The Broad Institute Genomics Platform"/>
            <consortium name="The Broad Institute Genome Sequencing Center for Infectious Disease"/>
            <person name="Wu L."/>
            <person name="Ma J."/>
        </authorList>
    </citation>
    <scope>NUCLEOTIDE SEQUENCE [LARGE SCALE GENOMIC DNA]</scope>
    <source>
        <strain evidence="3">TBRC 4489</strain>
    </source>
</reference>
<organism evidence="2 3">
    <name type="scientific">Planomonospora corallina</name>
    <dbReference type="NCBI Taxonomy" id="1806052"/>
    <lineage>
        <taxon>Bacteria</taxon>
        <taxon>Bacillati</taxon>
        <taxon>Actinomycetota</taxon>
        <taxon>Actinomycetes</taxon>
        <taxon>Streptosporangiales</taxon>
        <taxon>Streptosporangiaceae</taxon>
        <taxon>Planomonospora</taxon>
    </lineage>
</organism>
<accession>A0ABV8ICG2</accession>
<evidence type="ECO:0000313" key="2">
    <source>
        <dbReference type="EMBL" id="MFC4060639.1"/>
    </source>
</evidence>
<dbReference type="EMBL" id="JBHSBM010000023">
    <property type="protein sequence ID" value="MFC4060639.1"/>
    <property type="molecule type" value="Genomic_DNA"/>
</dbReference>
<dbReference type="Proteomes" id="UP001595850">
    <property type="component" value="Unassembled WGS sequence"/>
</dbReference>
<dbReference type="Gene3D" id="1.20.1260.10">
    <property type="match status" value="1"/>
</dbReference>
<keyword evidence="3" id="KW-1185">Reference proteome</keyword>
<comment type="caution">
    <text evidence="2">The sequence shown here is derived from an EMBL/GenBank/DDBJ whole genome shotgun (WGS) entry which is preliminary data.</text>
</comment>
<evidence type="ECO:0000259" key="1">
    <source>
        <dbReference type="Pfam" id="PF03713"/>
    </source>
</evidence>
<dbReference type="Pfam" id="PF03713">
    <property type="entry name" value="DUF305"/>
    <property type="match status" value="1"/>
</dbReference>
<dbReference type="RefSeq" id="WP_377290077.1">
    <property type="nucleotide sequence ID" value="NZ_JBHSBM010000023.1"/>
</dbReference>
<dbReference type="InterPro" id="IPR012347">
    <property type="entry name" value="Ferritin-like"/>
</dbReference>
<name>A0ABV8ICG2_9ACTN</name>
<dbReference type="InterPro" id="IPR005183">
    <property type="entry name" value="DUF305_CopM-like"/>
</dbReference>
<dbReference type="PANTHER" id="PTHR36933">
    <property type="entry name" value="SLL0788 PROTEIN"/>
    <property type="match status" value="1"/>
</dbReference>
<protein>
    <submittedName>
        <fullName evidence="2">DUF305 domain-containing protein</fullName>
    </submittedName>
</protein>
<dbReference type="PANTHER" id="PTHR36933:SF1">
    <property type="entry name" value="SLL0788 PROTEIN"/>
    <property type="match status" value="1"/>
</dbReference>
<evidence type="ECO:0000313" key="3">
    <source>
        <dbReference type="Proteomes" id="UP001595850"/>
    </source>
</evidence>
<feature type="domain" description="DUF305" evidence="1">
    <location>
        <begin position="80"/>
        <end position="224"/>
    </location>
</feature>
<sequence length="226" mass="23387">MAGHRAREATVRRAVPALPLTLSPALPMTLPMTLPLALLLAVLLVAGTAGCGASDGQWARQVMASRAADAGAERGFNAADVMFLQMMVVHNGQGVELARLAHGRPVREEVALLAGAIAVTQEDETAAMAGLLREWGQPPTAPPDGHAAHGGMPETDAREIASVAAAAPAGFERALLNTLIAHQDDAVQLAAAEASGGLHPEVRAMAGRVESSRRAQIERMLALLEG</sequence>